<keyword evidence="2" id="KW-1185">Reference proteome</keyword>
<dbReference type="Proteomes" id="UP001163321">
    <property type="component" value="Chromosome 3"/>
</dbReference>
<dbReference type="EMBL" id="CM047582">
    <property type="protein sequence ID" value="KAI9916008.1"/>
    <property type="molecule type" value="Genomic_DNA"/>
</dbReference>
<proteinExistence type="predicted"/>
<organism evidence="1 2">
    <name type="scientific">Peronosclerospora sorghi</name>
    <dbReference type="NCBI Taxonomy" id="230839"/>
    <lineage>
        <taxon>Eukaryota</taxon>
        <taxon>Sar</taxon>
        <taxon>Stramenopiles</taxon>
        <taxon>Oomycota</taxon>
        <taxon>Peronosporomycetes</taxon>
        <taxon>Peronosporales</taxon>
        <taxon>Peronosporaceae</taxon>
        <taxon>Peronosclerospora</taxon>
    </lineage>
</organism>
<name>A0ACC0WDJ1_9STRA</name>
<evidence type="ECO:0000313" key="1">
    <source>
        <dbReference type="EMBL" id="KAI9916008.1"/>
    </source>
</evidence>
<protein>
    <submittedName>
        <fullName evidence="1">Uncharacterized protein</fullName>
    </submittedName>
</protein>
<gene>
    <name evidence="1" type="ORF">PsorP6_007038</name>
</gene>
<accession>A0ACC0WDJ1</accession>
<reference evidence="1 2" key="1">
    <citation type="journal article" date="2022" name="bioRxiv">
        <title>The genome of the oomycete Peronosclerospora sorghi, a cosmopolitan pathogen of maize and sorghum, is inflated with dispersed pseudogenes.</title>
        <authorList>
            <person name="Fletcher K."/>
            <person name="Martin F."/>
            <person name="Isakeit T."/>
            <person name="Cavanaugh K."/>
            <person name="Magill C."/>
            <person name="Michelmore R."/>
        </authorList>
    </citation>
    <scope>NUCLEOTIDE SEQUENCE [LARGE SCALE GENOMIC DNA]</scope>
    <source>
        <strain evidence="1">P6</strain>
    </source>
</reference>
<sequence>MGKMAGRTDRRSSDAYAAEISEMEMIESHRKKPRPLDATHVTPVSGDPSHFVSSDDILLPPNVLAVEPWTFPFAMVGWQQVMEKLRSDDSFQFEKTAGTEQKTATVRKQDSKSIAVVDTAPRGHHDDAESMSKKVFNQGRKRMAKRRLDLMERRMEREMVAQKRRSEEQLARLEQLHREQLLLQPEQHAQIRATLKHQQTMLFDLISFGALAQRKRRAVKICWL</sequence>
<evidence type="ECO:0000313" key="2">
    <source>
        <dbReference type="Proteomes" id="UP001163321"/>
    </source>
</evidence>
<comment type="caution">
    <text evidence="1">The sequence shown here is derived from an EMBL/GenBank/DDBJ whole genome shotgun (WGS) entry which is preliminary data.</text>
</comment>